<feature type="transmembrane region" description="Helical" evidence="1">
    <location>
        <begin position="90"/>
        <end position="113"/>
    </location>
</feature>
<feature type="transmembrane region" description="Helical" evidence="1">
    <location>
        <begin position="125"/>
        <end position="149"/>
    </location>
</feature>
<proteinExistence type="predicted"/>
<dbReference type="Proteomes" id="UP000192739">
    <property type="component" value="Unassembled WGS sequence"/>
</dbReference>
<evidence type="ECO:0000313" key="3">
    <source>
        <dbReference type="Proteomes" id="UP000192739"/>
    </source>
</evidence>
<dbReference type="EMBL" id="MVHT01000139">
    <property type="protein sequence ID" value="ORA93670.1"/>
    <property type="molecule type" value="Genomic_DNA"/>
</dbReference>
<evidence type="ECO:0000256" key="1">
    <source>
        <dbReference type="SAM" id="Phobius"/>
    </source>
</evidence>
<sequence>MAIVVIEVIATSCQFIQHTDPRFPFVYFTVWSGVFAGVVAALEVFRCSYRGLPHCRVGAAVGVTFSALIFVAIIAPATPTGTWFQPWDDAWVRVATLSFHGLAPVLVLARLVIGPCPDSIRGWLVAAYGWPVLYLVLVGVGTVTLHWGIPYPFLSPTQMGWGTVLVGIAVMATLIAVTTCLLYAAARVVSRRID</sequence>
<dbReference type="AlphaFoldDB" id="A0A1E3S3T8"/>
<feature type="transmembrane region" description="Helical" evidence="1">
    <location>
        <begin position="57"/>
        <end position="78"/>
    </location>
</feature>
<reference evidence="2 3" key="1">
    <citation type="submission" date="2017-02" db="EMBL/GenBank/DDBJ databases">
        <title>The new phylogeny of genus Mycobacterium.</title>
        <authorList>
            <person name="Tortoli E."/>
            <person name="Trovato A."/>
            <person name="Cirillo D.M."/>
        </authorList>
    </citation>
    <scope>NUCLEOTIDE SEQUENCE [LARGE SCALE GENOMIC DNA]</scope>
    <source>
        <strain evidence="2 3">DSM 44049</strain>
    </source>
</reference>
<protein>
    <submittedName>
        <fullName evidence="2">Uncharacterized protein</fullName>
    </submittedName>
</protein>
<accession>A0A1E3S3T8</accession>
<feature type="transmembrane region" description="Helical" evidence="1">
    <location>
        <begin position="25"/>
        <end position="45"/>
    </location>
</feature>
<keyword evidence="3" id="KW-1185">Reference proteome</keyword>
<gene>
    <name evidence="2" type="ORF">BST27_28635</name>
</gene>
<feature type="transmembrane region" description="Helical" evidence="1">
    <location>
        <begin position="161"/>
        <end position="186"/>
    </location>
</feature>
<keyword evidence="1" id="KW-1133">Transmembrane helix</keyword>
<evidence type="ECO:0000313" key="2">
    <source>
        <dbReference type="EMBL" id="ORA93670.1"/>
    </source>
</evidence>
<name>A0A1E3S3T8_MYCIE</name>
<keyword evidence="1" id="KW-0472">Membrane</keyword>
<keyword evidence="1" id="KW-0812">Transmembrane</keyword>
<organism evidence="2 3">
    <name type="scientific">Mycobacterium intermedium</name>
    <dbReference type="NCBI Taxonomy" id="28445"/>
    <lineage>
        <taxon>Bacteria</taxon>
        <taxon>Bacillati</taxon>
        <taxon>Actinomycetota</taxon>
        <taxon>Actinomycetes</taxon>
        <taxon>Mycobacteriales</taxon>
        <taxon>Mycobacteriaceae</taxon>
        <taxon>Mycobacterium</taxon>
        <taxon>Mycobacterium simiae complex</taxon>
    </lineage>
</organism>
<comment type="caution">
    <text evidence="2">The sequence shown here is derived from an EMBL/GenBank/DDBJ whole genome shotgun (WGS) entry which is preliminary data.</text>
</comment>